<comment type="caution">
    <text evidence="1">The sequence shown here is derived from an EMBL/GenBank/DDBJ whole genome shotgun (WGS) entry which is preliminary data.</text>
</comment>
<evidence type="ECO:0000313" key="2">
    <source>
        <dbReference type="Proteomes" id="UP000269945"/>
    </source>
</evidence>
<reference evidence="1 2" key="1">
    <citation type="submission" date="2018-10" db="EMBL/GenBank/DDBJ databases">
        <authorList>
            <person name="Ekblom R."/>
            <person name="Jareborg N."/>
        </authorList>
    </citation>
    <scope>NUCLEOTIDE SEQUENCE [LARGE SCALE GENOMIC DNA]</scope>
    <source>
        <tissue evidence="1">Muscle</tissue>
    </source>
</reference>
<sequence length="74" mass="8592">MEAAGWLDCFVLGRTHRIFPTLHRLELVTWPHNSEGGWDTEWSMWIFGELESLLSHRAKCCLVKLLLTPYAYAS</sequence>
<protein>
    <submittedName>
        <fullName evidence="1">Uncharacterized protein</fullName>
    </submittedName>
</protein>
<evidence type="ECO:0000313" key="1">
    <source>
        <dbReference type="EMBL" id="VCX40070.1"/>
    </source>
</evidence>
<dbReference type="AlphaFoldDB" id="A0A9X9M9Q7"/>
<dbReference type="EMBL" id="CYRY02044872">
    <property type="protein sequence ID" value="VCX40070.1"/>
    <property type="molecule type" value="Genomic_DNA"/>
</dbReference>
<organism evidence="1 2">
    <name type="scientific">Gulo gulo</name>
    <name type="common">Wolverine</name>
    <name type="synonym">Gluton</name>
    <dbReference type="NCBI Taxonomy" id="48420"/>
    <lineage>
        <taxon>Eukaryota</taxon>
        <taxon>Metazoa</taxon>
        <taxon>Chordata</taxon>
        <taxon>Craniata</taxon>
        <taxon>Vertebrata</taxon>
        <taxon>Euteleostomi</taxon>
        <taxon>Mammalia</taxon>
        <taxon>Eutheria</taxon>
        <taxon>Laurasiatheria</taxon>
        <taxon>Carnivora</taxon>
        <taxon>Caniformia</taxon>
        <taxon>Musteloidea</taxon>
        <taxon>Mustelidae</taxon>
        <taxon>Guloninae</taxon>
        <taxon>Gulo</taxon>
    </lineage>
</organism>
<accession>A0A9X9M9Q7</accession>
<name>A0A9X9M9Q7_GULGU</name>
<proteinExistence type="predicted"/>
<dbReference type="Proteomes" id="UP000269945">
    <property type="component" value="Unassembled WGS sequence"/>
</dbReference>
<gene>
    <name evidence="1" type="ORF">BN2614_LOCUS1</name>
</gene>
<keyword evidence="2" id="KW-1185">Reference proteome</keyword>